<feature type="transmembrane region" description="Helical" evidence="9">
    <location>
        <begin position="12"/>
        <end position="31"/>
    </location>
</feature>
<keyword evidence="4 9" id="KW-0812">Transmembrane</keyword>
<keyword evidence="5 9" id="KW-1133">Transmembrane helix</keyword>
<accession>A0A1G6HM58</accession>
<keyword evidence="6 9" id="KW-0472">Membrane</keyword>
<feature type="transmembrane region" description="Helical" evidence="9">
    <location>
        <begin position="360"/>
        <end position="386"/>
    </location>
</feature>
<dbReference type="Proteomes" id="UP000199086">
    <property type="component" value="Unassembled WGS sequence"/>
</dbReference>
<proteinExistence type="inferred from homology"/>
<dbReference type="Pfam" id="PF00909">
    <property type="entry name" value="Ammonium_transp"/>
    <property type="match status" value="1"/>
</dbReference>
<dbReference type="Gene3D" id="1.10.3430.10">
    <property type="entry name" value="Ammonium transporter AmtB like domains"/>
    <property type="match status" value="1"/>
</dbReference>
<keyword evidence="7 9" id="KW-0924">Ammonia transport</keyword>
<evidence type="ECO:0000256" key="6">
    <source>
        <dbReference type="ARBA" id="ARBA00023136"/>
    </source>
</evidence>
<evidence type="ECO:0000313" key="11">
    <source>
        <dbReference type="EMBL" id="SDB95340.1"/>
    </source>
</evidence>
<dbReference type="PANTHER" id="PTHR43029">
    <property type="entry name" value="AMMONIUM TRANSPORTER MEP2"/>
    <property type="match status" value="1"/>
</dbReference>
<dbReference type="SUPFAM" id="SSF111352">
    <property type="entry name" value="Ammonium transporter"/>
    <property type="match status" value="1"/>
</dbReference>
<comment type="similarity">
    <text evidence="2 9">Belongs to the ammonia transporter channel (TC 1.A.11.2) family.</text>
</comment>
<feature type="transmembrane region" description="Helical" evidence="9">
    <location>
        <begin position="290"/>
        <end position="309"/>
    </location>
</feature>
<feature type="transmembrane region" description="Helical" evidence="9">
    <location>
        <begin position="87"/>
        <end position="108"/>
    </location>
</feature>
<name>A0A1G6HM58_9ACTN</name>
<dbReference type="EMBL" id="FMYF01000011">
    <property type="protein sequence ID" value="SDB95340.1"/>
    <property type="molecule type" value="Genomic_DNA"/>
</dbReference>
<feature type="transmembrane region" description="Helical" evidence="9">
    <location>
        <begin position="263"/>
        <end position="284"/>
    </location>
</feature>
<gene>
    <name evidence="11" type="ORF">GA0111570_11185</name>
</gene>
<feature type="transmembrane region" description="Helical" evidence="9">
    <location>
        <begin position="235"/>
        <end position="256"/>
    </location>
</feature>
<feature type="transmembrane region" description="Helical" evidence="9">
    <location>
        <begin position="321"/>
        <end position="340"/>
    </location>
</feature>
<dbReference type="InterPro" id="IPR029020">
    <property type="entry name" value="Ammonium/urea_transptr"/>
</dbReference>
<dbReference type="AlphaFoldDB" id="A0A1G6HM58"/>
<feature type="domain" description="Ammonium transporter AmtB-like" evidence="10">
    <location>
        <begin position="10"/>
        <end position="413"/>
    </location>
</feature>
<dbReference type="NCBIfam" id="TIGR00836">
    <property type="entry name" value="amt"/>
    <property type="match status" value="1"/>
</dbReference>
<feature type="transmembrane region" description="Helical" evidence="9">
    <location>
        <begin position="128"/>
        <end position="147"/>
    </location>
</feature>
<feature type="transmembrane region" description="Helical" evidence="9">
    <location>
        <begin position="43"/>
        <end position="67"/>
    </location>
</feature>
<dbReference type="InterPro" id="IPR001905">
    <property type="entry name" value="Ammonium_transpt"/>
</dbReference>
<keyword evidence="12" id="KW-1185">Reference proteome</keyword>
<evidence type="ECO:0000256" key="2">
    <source>
        <dbReference type="ARBA" id="ARBA00005887"/>
    </source>
</evidence>
<comment type="subcellular location">
    <subcellularLocation>
        <location evidence="9">Cell membrane</location>
        <topology evidence="9">Multi-pass membrane protein</topology>
    </subcellularLocation>
    <subcellularLocation>
        <location evidence="1">Membrane</location>
        <topology evidence="1">Multi-pass membrane protein</topology>
    </subcellularLocation>
</comment>
<evidence type="ECO:0000256" key="1">
    <source>
        <dbReference type="ARBA" id="ARBA00004141"/>
    </source>
</evidence>
<reference evidence="11 12" key="1">
    <citation type="submission" date="2016-06" db="EMBL/GenBank/DDBJ databases">
        <authorList>
            <person name="Olsen C.W."/>
            <person name="Carey S."/>
            <person name="Hinshaw L."/>
            <person name="Karasin A.I."/>
        </authorList>
    </citation>
    <scope>NUCLEOTIDE SEQUENCE [LARGE SCALE GENOMIC DNA]</scope>
    <source>
        <strain evidence="11 12">LZ-22</strain>
    </source>
</reference>
<evidence type="ECO:0000256" key="3">
    <source>
        <dbReference type="ARBA" id="ARBA00022448"/>
    </source>
</evidence>
<dbReference type="STRING" id="1577474.GA0111570_11185"/>
<dbReference type="GO" id="GO:0005886">
    <property type="term" value="C:plasma membrane"/>
    <property type="evidence" value="ECO:0007669"/>
    <property type="project" value="UniProtKB-SubCell"/>
</dbReference>
<protein>
    <recommendedName>
        <fullName evidence="8 9">Ammonium transporter</fullName>
    </recommendedName>
</protein>
<dbReference type="PROSITE" id="PS01219">
    <property type="entry name" value="AMMONIUM_TRANSP"/>
    <property type="match status" value="1"/>
</dbReference>
<dbReference type="InterPro" id="IPR024041">
    <property type="entry name" value="NH4_transpt_AmtB-like_dom"/>
</dbReference>
<dbReference type="GO" id="GO:0008519">
    <property type="term" value="F:ammonium channel activity"/>
    <property type="evidence" value="ECO:0007669"/>
    <property type="project" value="InterPro"/>
</dbReference>
<keyword evidence="3 9" id="KW-0813">Transport</keyword>
<evidence type="ECO:0000259" key="10">
    <source>
        <dbReference type="Pfam" id="PF00909"/>
    </source>
</evidence>
<organism evidence="11 12">
    <name type="scientific">Raineyella antarctica</name>
    <dbReference type="NCBI Taxonomy" id="1577474"/>
    <lineage>
        <taxon>Bacteria</taxon>
        <taxon>Bacillati</taxon>
        <taxon>Actinomycetota</taxon>
        <taxon>Actinomycetes</taxon>
        <taxon>Propionibacteriales</taxon>
        <taxon>Propionibacteriaceae</taxon>
        <taxon>Raineyella</taxon>
    </lineage>
</organism>
<evidence type="ECO:0000256" key="8">
    <source>
        <dbReference type="ARBA" id="ARBA00050025"/>
    </source>
</evidence>
<dbReference type="RefSeq" id="WP_245703228.1">
    <property type="nucleotide sequence ID" value="NZ_FMYF01000011.1"/>
</dbReference>
<evidence type="ECO:0000256" key="4">
    <source>
        <dbReference type="ARBA" id="ARBA00022692"/>
    </source>
</evidence>
<sequence>MHVFNTGDTAWVLISTGLVLFMVIGLALFYGGMVRSQHMLHMILQNVLCIGIVTVTWLVIGFSLSFAGSSGLIGDLSQFGVQGLDTITLPGFVGGLALTVPNFAFFHFQMMFAIITPALITGATADRLKLTSWAVFVTIWSIVVYPPVVKWIFSPVGWIAKMGGLDFAGGAVVHTTAGAAALALLWVIGPRTGWPVKWRVQRPNSMPLVLLGTGILWFGWFGFNAGSSLGANPHAVHALVNTQVAGAAGMTAWLIVEKIKEGSISSLGGASGAIAGLAAITPGAGYVDPFSALAIGILAGAICCYATGLKFVLRYDDALDVVAVHLVGGMFGTIAVGLFADSAMSPGIENGLFFGGGWHLFGVQALMVAVVFAFAFVLTLVIAFAIHRTMGLRVSLEQESKGLDISELLERAYVHGAEDDDDGHRASGEGSTV</sequence>
<feature type="transmembrane region" description="Helical" evidence="9">
    <location>
        <begin position="208"/>
        <end position="229"/>
    </location>
</feature>
<evidence type="ECO:0000313" key="12">
    <source>
        <dbReference type="Proteomes" id="UP000199086"/>
    </source>
</evidence>
<evidence type="ECO:0000256" key="9">
    <source>
        <dbReference type="RuleBase" id="RU362002"/>
    </source>
</evidence>
<dbReference type="PANTHER" id="PTHR43029:SF10">
    <property type="entry name" value="AMMONIUM TRANSPORTER MEP2"/>
    <property type="match status" value="1"/>
</dbReference>
<dbReference type="InterPro" id="IPR018047">
    <property type="entry name" value="Ammonium_transpt_CS"/>
</dbReference>
<evidence type="ECO:0000256" key="5">
    <source>
        <dbReference type="ARBA" id="ARBA00022989"/>
    </source>
</evidence>
<evidence type="ECO:0000256" key="7">
    <source>
        <dbReference type="ARBA" id="ARBA00023177"/>
    </source>
</evidence>
<feature type="transmembrane region" description="Helical" evidence="9">
    <location>
        <begin position="167"/>
        <end position="188"/>
    </location>
</feature>